<keyword evidence="2" id="KW-1185">Reference proteome</keyword>
<name>A0A1H6T4N2_9LACT</name>
<protein>
    <submittedName>
        <fullName evidence="1">Acetamidase/formamidase</fullName>
    </submittedName>
</protein>
<gene>
    <name evidence="1" type="ORF">SAMN04488113_1137</name>
</gene>
<reference evidence="2" key="1">
    <citation type="submission" date="2016-10" db="EMBL/GenBank/DDBJ databases">
        <authorList>
            <person name="Varghese N."/>
            <person name="Submissions S."/>
        </authorList>
    </citation>
    <scope>NUCLEOTIDE SEQUENCE [LARGE SCALE GENOMIC DNA]</scope>
    <source>
        <strain evidence="2">DSM 25751</strain>
    </source>
</reference>
<organism evidence="1 2">
    <name type="scientific">Alkalibacterium gilvum</name>
    <dbReference type="NCBI Taxonomy" id="1130080"/>
    <lineage>
        <taxon>Bacteria</taxon>
        <taxon>Bacillati</taxon>
        <taxon>Bacillota</taxon>
        <taxon>Bacilli</taxon>
        <taxon>Lactobacillales</taxon>
        <taxon>Carnobacteriaceae</taxon>
        <taxon>Alkalibacterium</taxon>
    </lineage>
</organism>
<dbReference type="Gene3D" id="3.10.28.20">
    <property type="entry name" value="Acetamidase/Formamidase-like domains"/>
    <property type="match status" value="1"/>
</dbReference>
<dbReference type="Pfam" id="PF03069">
    <property type="entry name" value="FmdA_AmdA"/>
    <property type="match status" value="2"/>
</dbReference>
<dbReference type="Proteomes" id="UP000198564">
    <property type="component" value="Unassembled WGS sequence"/>
</dbReference>
<dbReference type="GO" id="GO:0016811">
    <property type="term" value="F:hydrolase activity, acting on carbon-nitrogen (but not peptide) bonds, in linear amides"/>
    <property type="evidence" value="ECO:0007669"/>
    <property type="project" value="InterPro"/>
</dbReference>
<accession>A0A1H6T4N2</accession>
<dbReference type="AlphaFoldDB" id="A0A1H6T4N2"/>
<sequence length="347" mass="38796">MSKIHKVEANTETVKWGYFDNSWEPILEVESGDSVDIEALNHQSGDAPDLLFDEKIKEIYDYNTDRNMGDHLITGPIYVKDAEPGDVIEIKIVDMKPRMNYGSQVLANWGNLSNEFDREETIFIYEVDLEKNITYPLFTYDYPRPINAPGLVTEPGSVERKPIKEKLTLPLNLHFGTAGVLPSEDGKIHSLQPKNFGGNFDNKNFVKGTSLYTRAQIKGAGIFVGDSHFAQGDGELSGTGVEGSVNGRIQINLHKNKKMFKNIILDSGEHWEVHGYGHTLDLAINEAAIEAVDFISHRFNLSKELVYSTLSAKGDFHVTQVANGVKGVHCRILKKAYENLEVNPESI</sequence>
<dbReference type="PANTHER" id="PTHR31891:SF1">
    <property type="entry name" value="FORMAMIDASE C869.04-RELATED"/>
    <property type="match status" value="1"/>
</dbReference>
<evidence type="ECO:0000313" key="1">
    <source>
        <dbReference type="EMBL" id="SEI71230.1"/>
    </source>
</evidence>
<dbReference type="SUPFAM" id="SSF141130">
    <property type="entry name" value="Acetamidase/Formamidase-like"/>
    <property type="match status" value="1"/>
</dbReference>
<dbReference type="PANTHER" id="PTHR31891">
    <property type="entry name" value="FORMAMIDASE C869.04-RELATED"/>
    <property type="match status" value="1"/>
</dbReference>
<dbReference type="STRING" id="1130080.SAMN04488113_1137"/>
<dbReference type="OrthoDB" id="9811740at2"/>
<dbReference type="InterPro" id="IPR004304">
    <property type="entry name" value="FmdA_AmdA"/>
</dbReference>
<proteinExistence type="predicted"/>
<dbReference type="EMBL" id="FNYW01000013">
    <property type="protein sequence ID" value="SEI71230.1"/>
    <property type="molecule type" value="Genomic_DNA"/>
</dbReference>
<dbReference type="RefSeq" id="WP_091634125.1">
    <property type="nucleotide sequence ID" value="NZ_FNYW01000013.1"/>
</dbReference>
<dbReference type="Gene3D" id="2.60.120.580">
    <property type="entry name" value="Acetamidase/Formamidase-like domains"/>
    <property type="match status" value="2"/>
</dbReference>
<evidence type="ECO:0000313" key="2">
    <source>
        <dbReference type="Proteomes" id="UP000198564"/>
    </source>
</evidence>